<evidence type="ECO:0000256" key="4">
    <source>
        <dbReference type="ARBA" id="ARBA00022989"/>
    </source>
</evidence>
<feature type="transmembrane region" description="Helical" evidence="6">
    <location>
        <begin position="172"/>
        <end position="192"/>
    </location>
</feature>
<reference evidence="8 9" key="1">
    <citation type="journal article" date="2016" name="Mol. Biol. Evol.">
        <title>Comparative Genomics of Early-Diverging Mushroom-Forming Fungi Provides Insights into the Origins of Lignocellulose Decay Capabilities.</title>
        <authorList>
            <person name="Nagy L.G."/>
            <person name="Riley R."/>
            <person name="Tritt A."/>
            <person name="Adam C."/>
            <person name="Daum C."/>
            <person name="Floudas D."/>
            <person name="Sun H."/>
            <person name="Yadav J.S."/>
            <person name="Pangilinan J."/>
            <person name="Larsson K.H."/>
            <person name="Matsuura K."/>
            <person name="Barry K."/>
            <person name="Labutti K."/>
            <person name="Kuo R."/>
            <person name="Ohm R.A."/>
            <person name="Bhattacharya S.S."/>
            <person name="Shirouzu T."/>
            <person name="Yoshinaga Y."/>
            <person name="Martin F.M."/>
            <person name="Grigoriev I.V."/>
            <person name="Hibbett D.S."/>
        </authorList>
    </citation>
    <scope>NUCLEOTIDE SEQUENCE [LARGE SCALE GENOMIC DNA]</scope>
    <source>
        <strain evidence="8 9">CBS 109695</strain>
    </source>
</reference>
<dbReference type="PROSITE" id="PS50850">
    <property type="entry name" value="MFS"/>
    <property type="match status" value="1"/>
</dbReference>
<sequence length="524" mass="56528">MISAIATPPSNAERLVVPFVEPLDGLPPKGMHAAKISPARKYILLTTFCLAQFLDSFNNSALYSAMPSFIIDLGITEGQSTWIMSAFQLTFASFLLVSGRISDVYNPKFAFIAGVGALGVINLGAGFASDKIFLIVLRAFSGIAASLTIPSALSLIVTLFPDPIAQASALSAFGGSGSMGSVLGLFVGAIFIEYASWHWTFWFLALLTVPVASLGLFLIPREKAPSAAPRLKGYAKFKSLDLIGVSTLTIALILLIFSLTSASSSGWNSPMVLAPLMISIIMMVAFFLWEQRIPRETAAIPPHIWFYPNFAVLIAVSLTPFLWWIAMFTMYTTLWQQVYHWSAMTAAAHLIPLSALSLLVSMTGSLSRLISTKWIILAGQFLAIIACLLLSFDTGPEKYWQFALPGFILGSAGNQLMYMHTNIAIFKATPPEMAGTIGAIFNGTLQLGSAIGLAIVSSIEISVEATHGGFTKYYGRAAVFYLFIGVITVQALALLTFYRVQPSTNNQTLVGSTEDVVEEKCAKV</sequence>
<feature type="domain" description="Major facilitator superfamily (MFS) profile" evidence="7">
    <location>
        <begin position="44"/>
        <end position="505"/>
    </location>
</feature>
<gene>
    <name evidence="8" type="ORF">FIBSPDRAFT_796803</name>
</gene>
<feature type="transmembrane region" description="Helical" evidence="6">
    <location>
        <begin position="240"/>
        <end position="259"/>
    </location>
</feature>
<protein>
    <submittedName>
        <fullName evidence="8">MFS general substrate transporter</fullName>
    </submittedName>
</protein>
<dbReference type="InterPro" id="IPR020846">
    <property type="entry name" value="MFS_dom"/>
</dbReference>
<feature type="transmembrane region" description="Helical" evidence="6">
    <location>
        <begin position="81"/>
        <end position="97"/>
    </location>
</feature>
<dbReference type="PANTHER" id="PTHR42718">
    <property type="entry name" value="MAJOR FACILITATOR SUPERFAMILY MULTIDRUG TRANSPORTER MFSC"/>
    <property type="match status" value="1"/>
</dbReference>
<keyword evidence="3 6" id="KW-0812">Transmembrane</keyword>
<evidence type="ECO:0000256" key="6">
    <source>
        <dbReference type="SAM" id="Phobius"/>
    </source>
</evidence>
<dbReference type="PANTHER" id="PTHR42718:SF9">
    <property type="entry name" value="MAJOR FACILITATOR SUPERFAMILY MULTIDRUG TRANSPORTER MFSC"/>
    <property type="match status" value="1"/>
</dbReference>
<dbReference type="AlphaFoldDB" id="A0A166D6Y3"/>
<feature type="transmembrane region" description="Helical" evidence="6">
    <location>
        <begin position="479"/>
        <end position="498"/>
    </location>
</feature>
<feature type="transmembrane region" description="Helical" evidence="6">
    <location>
        <begin position="398"/>
        <end position="418"/>
    </location>
</feature>
<feature type="transmembrane region" description="Helical" evidence="6">
    <location>
        <begin position="374"/>
        <end position="392"/>
    </location>
</feature>
<keyword evidence="2" id="KW-0813">Transport</keyword>
<dbReference type="EMBL" id="KV417618">
    <property type="protein sequence ID" value="KZP14384.1"/>
    <property type="molecule type" value="Genomic_DNA"/>
</dbReference>
<accession>A0A166D6Y3</accession>
<keyword evidence="5 6" id="KW-0472">Membrane</keyword>
<comment type="subcellular location">
    <subcellularLocation>
        <location evidence="1">Membrane</location>
        <topology evidence="1">Multi-pass membrane protein</topology>
    </subcellularLocation>
</comment>
<dbReference type="InterPro" id="IPR036259">
    <property type="entry name" value="MFS_trans_sf"/>
</dbReference>
<feature type="transmembrane region" description="Helical" evidence="6">
    <location>
        <begin position="109"/>
        <end position="129"/>
    </location>
</feature>
<evidence type="ECO:0000256" key="3">
    <source>
        <dbReference type="ARBA" id="ARBA00022692"/>
    </source>
</evidence>
<feature type="transmembrane region" description="Helical" evidence="6">
    <location>
        <begin position="310"/>
        <end position="332"/>
    </location>
</feature>
<feature type="transmembrane region" description="Helical" evidence="6">
    <location>
        <begin position="135"/>
        <end position="160"/>
    </location>
</feature>
<evidence type="ECO:0000256" key="1">
    <source>
        <dbReference type="ARBA" id="ARBA00004141"/>
    </source>
</evidence>
<dbReference type="GO" id="GO:0022857">
    <property type="term" value="F:transmembrane transporter activity"/>
    <property type="evidence" value="ECO:0007669"/>
    <property type="project" value="InterPro"/>
</dbReference>
<dbReference type="STRING" id="436010.A0A166D6Y3"/>
<evidence type="ECO:0000313" key="9">
    <source>
        <dbReference type="Proteomes" id="UP000076532"/>
    </source>
</evidence>
<dbReference type="Proteomes" id="UP000076532">
    <property type="component" value="Unassembled WGS sequence"/>
</dbReference>
<dbReference type="Pfam" id="PF07690">
    <property type="entry name" value="MFS_1"/>
    <property type="match status" value="1"/>
</dbReference>
<evidence type="ECO:0000256" key="5">
    <source>
        <dbReference type="ARBA" id="ARBA00023136"/>
    </source>
</evidence>
<dbReference type="OrthoDB" id="440755at2759"/>
<keyword evidence="9" id="KW-1185">Reference proteome</keyword>
<evidence type="ECO:0000259" key="7">
    <source>
        <dbReference type="PROSITE" id="PS50850"/>
    </source>
</evidence>
<feature type="transmembrane region" description="Helical" evidence="6">
    <location>
        <begin position="439"/>
        <end position="459"/>
    </location>
</feature>
<feature type="transmembrane region" description="Helical" evidence="6">
    <location>
        <begin position="271"/>
        <end position="289"/>
    </location>
</feature>
<feature type="transmembrane region" description="Helical" evidence="6">
    <location>
        <begin position="198"/>
        <end position="219"/>
    </location>
</feature>
<feature type="transmembrane region" description="Helical" evidence="6">
    <location>
        <begin position="338"/>
        <end position="362"/>
    </location>
</feature>
<name>A0A166D6Y3_9AGAM</name>
<dbReference type="Gene3D" id="1.20.1250.20">
    <property type="entry name" value="MFS general substrate transporter like domains"/>
    <property type="match status" value="2"/>
</dbReference>
<organism evidence="8 9">
    <name type="scientific">Athelia psychrophila</name>
    <dbReference type="NCBI Taxonomy" id="1759441"/>
    <lineage>
        <taxon>Eukaryota</taxon>
        <taxon>Fungi</taxon>
        <taxon>Dikarya</taxon>
        <taxon>Basidiomycota</taxon>
        <taxon>Agaricomycotina</taxon>
        <taxon>Agaricomycetes</taxon>
        <taxon>Agaricomycetidae</taxon>
        <taxon>Atheliales</taxon>
        <taxon>Atheliaceae</taxon>
        <taxon>Athelia</taxon>
    </lineage>
</organism>
<dbReference type="GO" id="GO:0016020">
    <property type="term" value="C:membrane"/>
    <property type="evidence" value="ECO:0007669"/>
    <property type="project" value="UniProtKB-SubCell"/>
</dbReference>
<dbReference type="InterPro" id="IPR011701">
    <property type="entry name" value="MFS"/>
</dbReference>
<evidence type="ECO:0000313" key="8">
    <source>
        <dbReference type="EMBL" id="KZP14384.1"/>
    </source>
</evidence>
<dbReference type="SUPFAM" id="SSF103473">
    <property type="entry name" value="MFS general substrate transporter"/>
    <property type="match status" value="1"/>
</dbReference>
<evidence type="ECO:0000256" key="2">
    <source>
        <dbReference type="ARBA" id="ARBA00022448"/>
    </source>
</evidence>
<proteinExistence type="predicted"/>
<keyword evidence="4 6" id="KW-1133">Transmembrane helix</keyword>